<evidence type="ECO:0000256" key="2">
    <source>
        <dbReference type="ARBA" id="ARBA00023125"/>
    </source>
</evidence>
<feature type="domain" description="HTH hxlR-type" evidence="4">
    <location>
        <begin position="5"/>
        <end position="100"/>
    </location>
</feature>
<evidence type="ECO:0000256" key="1">
    <source>
        <dbReference type="ARBA" id="ARBA00023015"/>
    </source>
</evidence>
<organism evidence="5 6">
    <name type="scientific">Lactococcus protaetiae</name>
    <dbReference type="NCBI Taxonomy" id="2592653"/>
    <lineage>
        <taxon>Bacteria</taxon>
        <taxon>Bacillati</taxon>
        <taxon>Bacillota</taxon>
        <taxon>Bacilli</taxon>
        <taxon>Lactobacillales</taxon>
        <taxon>Streptococcaceae</taxon>
        <taxon>Lactococcus</taxon>
    </lineage>
</organism>
<dbReference type="KEGG" id="lack:FLP15_11545"/>
<dbReference type="SUPFAM" id="SSF46785">
    <property type="entry name" value="Winged helix' DNA-binding domain"/>
    <property type="match status" value="1"/>
</dbReference>
<reference evidence="5 6" key="1">
    <citation type="submission" date="2019-07" db="EMBL/GenBank/DDBJ databases">
        <title>Genome sequencing of KACC 19320.</title>
        <authorList>
            <person name="Heo J."/>
            <person name="Kim S.-J."/>
            <person name="Kim J.-S."/>
            <person name="Hong S.-B."/>
            <person name="Kwon S.-W."/>
        </authorList>
    </citation>
    <scope>NUCLEOTIDE SEQUENCE [LARGE SCALE GENOMIC DNA]</scope>
    <source>
        <strain evidence="5 6">KACC 19320</strain>
    </source>
</reference>
<keyword evidence="6" id="KW-1185">Reference proteome</keyword>
<evidence type="ECO:0000313" key="6">
    <source>
        <dbReference type="Proteomes" id="UP000315128"/>
    </source>
</evidence>
<keyword evidence="2" id="KW-0238">DNA-binding</keyword>
<protein>
    <submittedName>
        <fullName evidence="5">Helix-turn-helix transcriptional regulator</fullName>
    </submittedName>
</protein>
<accession>A0A514ZAT8</accession>
<dbReference type="InterPro" id="IPR002577">
    <property type="entry name" value="HTH_HxlR"/>
</dbReference>
<dbReference type="Pfam" id="PF01638">
    <property type="entry name" value="HxlR"/>
    <property type="match status" value="1"/>
</dbReference>
<dbReference type="PANTHER" id="PTHR33204">
    <property type="entry name" value="TRANSCRIPTIONAL REGULATOR, MARR FAMILY"/>
    <property type="match status" value="1"/>
</dbReference>
<gene>
    <name evidence="5" type="ORF">FLP15_11545</name>
</gene>
<sequence length="100" mass="11780">MIEECGVRRVMDVFGGKWKVNILWAICKREGIRFNQLRREVKGITNVMLTRSLETLIEKNLVARKDFQTIPPHVEYYLTDKGRELVPFMQALDAWGRENL</sequence>
<dbReference type="OrthoDB" id="9791143at2"/>
<proteinExistence type="predicted"/>
<keyword evidence="3" id="KW-0804">Transcription</keyword>
<dbReference type="AlphaFoldDB" id="A0A514ZAT8"/>
<name>A0A514ZAT8_9LACT</name>
<dbReference type="InterPro" id="IPR036390">
    <property type="entry name" value="WH_DNA-bd_sf"/>
</dbReference>
<dbReference type="Gene3D" id="1.10.10.10">
    <property type="entry name" value="Winged helix-like DNA-binding domain superfamily/Winged helix DNA-binding domain"/>
    <property type="match status" value="1"/>
</dbReference>
<dbReference type="PROSITE" id="PS51118">
    <property type="entry name" value="HTH_HXLR"/>
    <property type="match status" value="1"/>
</dbReference>
<dbReference type="Proteomes" id="UP000315128">
    <property type="component" value="Chromosome"/>
</dbReference>
<dbReference type="RefSeq" id="WP_142767232.1">
    <property type="nucleotide sequence ID" value="NZ_CP041356.1"/>
</dbReference>
<dbReference type="GO" id="GO:0003677">
    <property type="term" value="F:DNA binding"/>
    <property type="evidence" value="ECO:0007669"/>
    <property type="project" value="UniProtKB-KW"/>
</dbReference>
<evidence type="ECO:0000313" key="5">
    <source>
        <dbReference type="EMBL" id="QDK71685.1"/>
    </source>
</evidence>
<keyword evidence="1" id="KW-0805">Transcription regulation</keyword>
<evidence type="ECO:0000259" key="4">
    <source>
        <dbReference type="PROSITE" id="PS51118"/>
    </source>
</evidence>
<evidence type="ECO:0000256" key="3">
    <source>
        <dbReference type="ARBA" id="ARBA00023163"/>
    </source>
</evidence>
<dbReference type="InterPro" id="IPR036388">
    <property type="entry name" value="WH-like_DNA-bd_sf"/>
</dbReference>
<dbReference type="EMBL" id="CP041356">
    <property type="protein sequence ID" value="QDK71685.1"/>
    <property type="molecule type" value="Genomic_DNA"/>
</dbReference>